<feature type="region of interest" description="Disordered" evidence="1">
    <location>
        <begin position="116"/>
        <end position="146"/>
    </location>
</feature>
<accession>A0AAW2IN38</accession>
<evidence type="ECO:0000256" key="1">
    <source>
        <dbReference type="SAM" id="MobiDB-lite"/>
    </source>
</evidence>
<feature type="compositionally biased region" description="Polar residues" evidence="1">
    <location>
        <begin position="137"/>
        <end position="146"/>
    </location>
</feature>
<feature type="compositionally biased region" description="Basic and acidic residues" evidence="1">
    <location>
        <begin position="361"/>
        <end position="372"/>
    </location>
</feature>
<gene>
    <name evidence="2" type="ORF">Sradi_7229900</name>
</gene>
<evidence type="ECO:0000313" key="2">
    <source>
        <dbReference type="EMBL" id="KAL0283415.1"/>
    </source>
</evidence>
<proteinExistence type="predicted"/>
<reference evidence="2" key="1">
    <citation type="submission" date="2020-06" db="EMBL/GenBank/DDBJ databases">
        <authorList>
            <person name="Li T."/>
            <person name="Hu X."/>
            <person name="Zhang T."/>
            <person name="Song X."/>
            <person name="Zhang H."/>
            <person name="Dai N."/>
            <person name="Sheng W."/>
            <person name="Hou X."/>
            <person name="Wei L."/>
        </authorList>
    </citation>
    <scope>NUCLEOTIDE SEQUENCE</scope>
    <source>
        <strain evidence="2">G02</strain>
        <tissue evidence="2">Leaf</tissue>
    </source>
</reference>
<name>A0AAW2IN38_SESRA</name>
<dbReference type="PANTHER" id="PTHR31286">
    <property type="entry name" value="GLYCINE-RICH CELL WALL STRUCTURAL PROTEIN 1.8-LIKE"/>
    <property type="match status" value="1"/>
</dbReference>
<dbReference type="InterPro" id="IPR040256">
    <property type="entry name" value="At4g02000-like"/>
</dbReference>
<dbReference type="EMBL" id="JACGWJ010001286">
    <property type="protein sequence ID" value="KAL0283415.1"/>
    <property type="molecule type" value="Genomic_DNA"/>
</dbReference>
<comment type="caution">
    <text evidence="2">The sequence shown here is derived from an EMBL/GenBank/DDBJ whole genome shotgun (WGS) entry which is preliminary data.</text>
</comment>
<organism evidence="2">
    <name type="scientific">Sesamum radiatum</name>
    <name type="common">Black benniseed</name>
    <dbReference type="NCBI Taxonomy" id="300843"/>
    <lineage>
        <taxon>Eukaryota</taxon>
        <taxon>Viridiplantae</taxon>
        <taxon>Streptophyta</taxon>
        <taxon>Embryophyta</taxon>
        <taxon>Tracheophyta</taxon>
        <taxon>Spermatophyta</taxon>
        <taxon>Magnoliopsida</taxon>
        <taxon>eudicotyledons</taxon>
        <taxon>Gunneridae</taxon>
        <taxon>Pentapetalae</taxon>
        <taxon>asterids</taxon>
        <taxon>lamiids</taxon>
        <taxon>Lamiales</taxon>
        <taxon>Pedaliaceae</taxon>
        <taxon>Sesamum</taxon>
    </lineage>
</organism>
<protein>
    <recommendedName>
        <fullName evidence="3">DUF4283 domain-containing protein</fullName>
    </recommendedName>
</protein>
<reference evidence="2" key="2">
    <citation type="journal article" date="2024" name="Plant">
        <title>Genomic evolution and insights into agronomic trait innovations of Sesamum species.</title>
        <authorList>
            <person name="Miao H."/>
            <person name="Wang L."/>
            <person name="Qu L."/>
            <person name="Liu H."/>
            <person name="Sun Y."/>
            <person name="Le M."/>
            <person name="Wang Q."/>
            <person name="Wei S."/>
            <person name="Zheng Y."/>
            <person name="Lin W."/>
            <person name="Duan Y."/>
            <person name="Cao H."/>
            <person name="Xiong S."/>
            <person name="Wang X."/>
            <person name="Wei L."/>
            <person name="Li C."/>
            <person name="Ma Q."/>
            <person name="Ju M."/>
            <person name="Zhao R."/>
            <person name="Li G."/>
            <person name="Mu C."/>
            <person name="Tian Q."/>
            <person name="Mei H."/>
            <person name="Zhang T."/>
            <person name="Gao T."/>
            <person name="Zhang H."/>
        </authorList>
    </citation>
    <scope>NUCLEOTIDE SEQUENCE</scope>
    <source>
        <strain evidence="2">G02</strain>
    </source>
</reference>
<sequence>MRVFKWTPTFTPSQESSIVPIWVSFPELPAHLYRKDALYAVASMVGNPLQIDDYTFNQSKLSKARMCVEIDLLNPIIEEFNITIQGVSIKQKVEFDEIPKYCSLCKHVGHKDADCYSKGKAPKPPPHRQNEGRKQNTEGATLQQKQFRGKTKVYQVLDDRLERSHIHMEQGECSKDGELQTDTPNFRYATSHNNMQLAICKSTVNETQVFPNAVDVDDLITVHVDEQCEGVAMEAPLQCQDVVPLPPNPCNTSVDDNHDSILHKTVDANVDENDMECNNCTNLVPLSPNPFAVLNEENVELLLEQNHGEQLDNDQRIEGNQPQICTLNEAAKVLLSPPENYYDFENEFIRDQEEELVEIISDHSSKDKDSDRPASPSTSLEDCAIRGKHKRSTSIEGIFSQVTASTLIHPKCKKRLES</sequence>
<dbReference type="PANTHER" id="PTHR31286:SF179">
    <property type="entry name" value="RNASE H TYPE-1 DOMAIN-CONTAINING PROTEIN"/>
    <property type="match status" value="1"/>
</dbReference>
<feature type="region of interest" description="Disordered" evidence="1">
    <location>
        <begin position="361"/>
        <end position="388"/>
    </location>
</feature>
<evidence type="ECO:0008006" key="3">
    <source>
        <dbReference type="Google" id="ProtNLM"/>
    </source>
</evidence>
<dbReference type="AlphaFoldDB" id="A0AAW2IN38"/>